<feature type="region of interest" description="Disordered" evidence="3">
    <location>
        <begin position="148"/>
        <end position="174"/>
    </location>
</feature>
<dbReference type="InterPro" id="IPR019140">
    <property type="entry name" value="MCM_complex-bd"/>
</dbReference>
<feature type="region of interest" description="Disordered" evidence="3">
    <location>
        <begin position="65"/>
        <end position="84"/>
    </location>
</feature>
<dbReference type="OMA" id="MANTHTK"/>
<dbReference type="VEuPathDB" id="CryptoDB:Vbra_20705"/>
<reference evidence="4 5" key="1">
    <citation type="submission" date="2014-11" db="EMBL/GenBank/DDBJ databases">
        <authorList>
            <person name="Zhu J."/>
            <person name="Qi W."/>
            <person name="Song R."/>
        </authorList>
    </citation>
    <scope>NUCLEOTIDE SEQUENCE [LARGE SCALE GENOMIC DNA]</scope>
</reference>
<organism evidence="4 5">
    <name type="scientific">Vitrella brassicaformis (strain CCMP3155)</name>
    <dbReference type="NCBI Taxonomy" id="1169540"/>
    <lineage>
        <taxon>Eukaryota</taxon>
        <taxon>Sar</taxon>
        <taxon>Alveolata</taxon>
        <taxon>Colpodellida</taxon>
        <taxon>Vitrellaceae</taxon>
        <taxon>Vitrella</taxon>
    </lineage>
</organism>
<dbReference type="OrthoDB" id="409247at2759"/>
<dbReference type="AlphaFoldDB" id="A0A0G4EPY0"/>
<gene>
    <name evidence="4" type="ORF">Vbra_20705</name>
</gene>
<keyword evidence="2" id="KW-0539">Nucleus</keyword>
<evidence type="ECO:0000313" key="4">
    <source>
        <dbReference type="EMBL" id="CEL99653.1"/>
    </source>
</evidence>
<dbReference type="GO" id="GO:0006261">
    <property type="term" value="P:DNA-templated DNA replication"/>
    <property type="evidence" value="ECO:0007669"/>
    <property type="project" value="TreeGrafter"/>
</dbReference>
<evidence type="ECO:0000256" key="3">
    <source>
        <dbReference type="SAM" id="MobiDB-lite"/>
    </source>
</evidence>
<protein>
    <recommendedName>
        <fullName evidence="6">Mini-chromosome maintenance complex-binding protein</fullName>
    </recommendedName>
</protein>
<dbReference type="Pfam" id="PF09739">
    <property type="entry name" value="MCM_bind"/>
    <property type="match status" value="1"/>
</dbReference>
<dbReference type="GO" id="GO:0005634">
    <property type="term" value="C:nucleus"/>
    <property type="evidence" value="ECO:0007669"/>
    <property type="project" value="UniProtKB-SubCell"/>
</dbReference>
<evidence type="ECO:0008006" key="6">
    <source>
        <dbReference type="Google" id="ProtNLM"/>
    </source>
</evidence>
<dbReference type="PANTHER" id="PTHR13489">
    <property type="entry name" value="MINI-CHROMOSOME MAINTENANCE COMPLEX-BINDING PROTEIN"/>
    <property type="match status" value="1"/>
</dbReference>
<evidence type="ECO:0000256" key="2">
    <source>
        <dbReference type="ARBA" id="ARBA00023242"/>
    </source>
</evidence>
<dbReference type="Proteomes" id="UP000041254">
    <property type="component" value="Unassembled WGS sequence"/>
</dbReference>
<dbReference type="GO" id="GO:0003682">
    <property type="term" value="F:chromatin binding"/>
    <property type="evidence" value="ECO:0007669"/>
    <property type="project" value="TreeGrafter"/>
</dbReference>
<dbReference type="EMBL" id="CDMY01000285">
    <property type="protein sequence ID" value="CEL99653.1"/>
    <property type="molecule type" value="Genomic_DNA"/>
</dbReference>
<proteinExistence type="predicted"/>
<accession>A0A0G4EPY0</accession>
<dbReference type="PANTHER" id="PTHR13489:SF0">
    <property type="entry name" value="MINI-CHROMOSOME MAINTENANCE COMPLEX-BINDING PROTEIN"/>
    <property type="match status" value="1"/>
</dbReference>
<sequence>MASDIDSNTRIFVTAYPSADGDGYKVVKYRHDDASRHWSGAAHSLRDCCVTHMQAHHLIPIPGQTQWAKRRDDEGAGSGDTSGSSCVVLVDREPQESHPLVRAGLQLHETVEVIGVYEKKTVDLPDTSGGECVKASWNPWYQPFMTADVDGGGSSSNPEDTSGEDGSYGNSSSSNKTYRHVIHAIAVRTLQHYSPILAYTPTADVEARSNGLDFAMMRRRIIKHIAGCLGGDELAATYVLWSLAASWYKNRRGERVNPFSLSIQHPTMANTHTKSRLINSIEQLVCRVVRLPMSREALQKMRVASAKHDGLDTDDMVPGVLALADGTLVLLDETLMTEGTLHPPGLSNLMALDRCVSQGLVEVDYGVYRKDYSVDLNFIAIATGSSLLKFVDVALPIEPLPGYDIGRDVSPSVVEVDESMLDQMRFYLTVVKSRSHDKPLNLTQDQMDRIAAKFAEERGRDRSIPTDTLHLWLKLARANVATYGRTECEHHSWFDDVVAMEDERRRRVKAKRDTPQCN</sequence>
<comment type="subcellular location">
    <subcellularLocation>
        <location evidence="1">Nucleus</location>
    </subcellularLocation>
</comment>
<keyword evidence="5" id="KW-1185">Reference proteome</keyword>
<dbReference type="InParanoid" id="A0A0G4EPY0"/>
<evidence type="ECO:0000313" key="5">
    <source>
        <dbReference type="Proteomes" id="UP000041254"/>
    </source>
</evidence>
<name>A0A0G4EPY0_VITBC</name>
<evidence type="ECO:0000256" key="1">
    <source>
        <dbReference type="ARBA" id="ARBA00004123"/>
    </source>
</evidence>
<dbReference type="STRING" id="1169540.A0A0G4EPY0"/>